<name>A0ABW4QX12_9BACT</name>
<dbReference type="PANTHER" id="PTHR36558:SF1">
    <property type="entry name" value="RESTRICTION ENDONUCLEASE DOMAIN-CONTAINING PROTEIN-RELATED"/>
    <property type="match status" value="1"/>
</dbReference>
<proteinExistence type="predicted"/>
<dbReference type="RefSeq" id="WP_382315282.1">
    <property type="nucleotide sequence ID" value="NZ_JBHUFD010000005.1"/>
</dbReference>
<dbReference type="PANTHER" id="PTHR36558">
    <property type="entry name" value="GLR1098 PROTEIN"/>
    <property type="match status" value="1"/>
</dbReference>
<keyword evidence="2" id="KW-0378">Hydrolase</keyword>
<accession>A0ABW4QX12</accession>
<dbReference type="EMBL" id="JBHUFD010000005">
    <property type="protein sequence ID" value="MFD1873945.1"/>
    <property type="molecule type" value="Genomic_DNA"/>
</dbReference>
<keyword evidence="2" id="KW-0540">Nuclease</keyword>
<dbReference type="SUPFAM" id="SSF52980">
    <property type="entry name" value="Restriction endonuclease-like"/>
    <property type="match status" value="1"/>
</dbReference>
<reference evidence="3" key="1">
    <citation type="journal article" date="2019" name="Int. J. Syst. Evol. Microbiol.">
        <title>The Global Catalogue of Microorganisms (GCM) 10K type strain sequencing project: providing services to taxonomists for standard genome sequencing and annotation.</title>
        <authorList>
            <consortium name="The Broad Institute Genomics Platform"/>
            <consortium name="The Broad Institute Genome Sequencing Center for Infectious Disease"/>
            <person name="Wu L."/>
            <person name="Ma J."/>
        </authorList>
    </citation>
    <scope>NUCLEOTIDE SEQUENCE [LARGE SCALE GENOMIC DNA]</scope>
    <source>
        <strain evidence="3">CGMCC 1.15795</strain>
    </source>
</reference>
<evidence type="ECO:0000313" key="3">
    <source>
        <dbReference type="Proteomes" id="UP001597197"/>
    </source>
</evidence>
<dbReference type="InterPro" id="IPR011335">
    <property type="entry name" value="Restrct_endonuc-II-like"/>
</dbReference>
<dbReference type="Proteomes" id="UP001597197">
    <property type="component" value="Unassembled WGS sequence"/>
</dbReference>
<gene>
    <name evidence="2" type="ORF">ACFSDX_15980</name>
</gene>
<sequence length="198" mass="22825">MGQAEVQTRRYTPAEYFALEAQSEMRHEYFEGEVFAMAGASKPHNLIKGNLIAGLRAGIRQRGCRLFDENVRLEVKENNYYTYPDVLVSCDPADYHDPYLVRQPVLIAEILSPSTAEYDRTTKFEHYQKLPSLRHYLLISQSAWIVEWFRRDEAGQWIYTLLTGLDGVLKILDLGLVLPLRELYDDTDVAPLRVLPVS</sequence>
<keyword evidence="2" id="KW-0255">Endonuclease</keyword>
<feature type="domain" description="Putative restriction endonuclease" evidence="1">
    <location>
        <begin position="14"/>
        <end position="161"/>
    </location>
</feature>
<comment type="caution">
    <text evidence="2">The sequence shown here is derived from an EMBL/GenBank/DDBJ whole genome shotgun (WGS) entry which is preliminary data.</text>
</comment>
<evidence type="ECO:0000259" key="1">
    <source>
        <dbReference type="Pfam" id="PF05685"/>
    </source>
</evidence>
<keyword evidence="3" id="KW-1185">Reference proteome</keyword>
<dbReference type="CDD" id="cd06260">
    <property type="entry name" value="DUF820-like"/>
    <property type="match status" value="1"/>
</dbReference>
<dbReference type="InterPro" id="IPR008538">
    <property type="entry name" value="Uma2"/>
</dbReference>
<dbReference type="Gene3D" id="3.90.1570.10">
    <property type="entry name" value="tt1808, chain A"/>
    <property type="match status" value="1"/>
</dbReference>
<organism evidence="2 3">
    <name type="scientific">Hymenobacter bucti</name>
    <dbReference type="NCBI Taxonomy" id="1844114"/>
    <lineage>
        <taxon>Bacteria</taxon>
        <taxon>Pseudomonadati</taxon>
        <taxon>Bacteroidota</taxon>
        <taxon>Cytophagia</taxon>
        <taxon>Cytophagales</taxon>
        <taxon>Hymenobacteraceae</taxon>
        <taxon>Hymenobacter</taxon>
    </lineage>
</organism>
<protein>
    <submittedName>
        <fullName evidence="2">Uma2 family endonuclease</fullName>
    </submittedName>
</protein>
<dbReference type="Pfam" id="PF05685">
    <property type="entry name" value="Uma2"/>
    <property type="match status" value="1"/>
</dbReference>
<dbReference type="InterPro" id="IPR012296">
    <property type="entry name" value="Nuclease_put_TT1808"/>
</dbReference>
<evidence type="ECO:0000313" key="2">
    <source>
        <dbReference type="EMBL" id="MFD1873945.1"/>
    </source>
</evidence>
<dbReference type="GO" id="GO:0004519">
    <property type="term" value="F:endonuclease activity"/>
    <property type="evidence" value="ECO:0007669"/>
    <property type="project" value="UniProtKB-KW"/>
</dbReference>